<evidence type="ECO:0000313" key="3">
    <source>
        <dbReference type="EMBL" id="CAK7941101.1"/>
    </source>
</evidence>
<organism evidence="2 4">
    <name type="scientific">Peronospora matthiolae</name>
    <dbReference type="NCBI Taxonomy" id="2874970"/>
    <lineage>
        <taxon>Eukaryota</taxon>
        <taxon>Sar</taxon>
        <taxon>Stramenopiles</taxon>
        <taxon>Oomycota</taxon>
        <taxon>Peronosporomycetes</taxon>
        <taxon>Peronosporales</taxon>
        <taxon>Peronosporaceae</taxon>
        <taxon>Peronospora</taxon>
    </lineage>
</organism>
<evidence type="ECO:0000313" key="4">
    <source>
        <dbReference type="Proteomes" id="UP001162060"/>
    </source>
</evidence>
<gene>
    <name evidence="3" type="ORF">PM001_LOCUS26251</name>
    <name evidence="2" type="ORF">PM001_LOCUS702</name>
</gene>
<dbReference type="InterPro" id="IPR046824">
    <property type="entry name" value="Mss51-like_C"/>
</dbReference>
<proteinExistence type="predicted"/>
<dbReference type="PANTHER" id="PTHR28069">
    <property type="entry name" value="GH20023P"/>
    <property type="match status" value="1"/>
</dbReference>
<dbReference type="EMBL" id="CAKLBY020000003">
    <property type="protein sequence ID" value="CAK7893852.1"/>
    <property type="molecule type" value="Genomic_DNA"/>
</dbReference>
<comment type="caution">
    <text evidence="2">The sequence shown here is derived from an EMBL/GenBank/DDBJ whole genome shotgun (WGS) entry which is preliminary data.</text>
</comment>
<dbReference type="EMBL" id="CAKLBY020000264">
    <property type="protein sequence ID" value="CAK7941101.1"/>
    <property type="molecule type" value="Genomic_DNA"/>
</dbReference>
<name>A0AAV1T1Q2_9STRA</name>
<dbReference type="Pfam" id="PF20179">
    <property type="entry name" value="MSS51_C"/>
    <property type="match status" value="1"/>
</dbReference>
<dbReference type="PANTHER" id="PTHR28069:SF1">
    <property type="entry name" value="PROTEIN MSS51, MITOCHONDRIAL"/>
    <property type="match status" value="1"/>
</dbReference>
<accession>A0AAV1T1Q2</accession>
<feature type="domain" description="Mitochondrial splicing suppressor 51-like C-terminal" evidence="1">
    <location>
        <begin position="127"/>
        <end position="293"/>
    </location>
</feature>
<protein>
    <recommendedName>
        <fullName evidence="1">Mitochondrial splicing suppressor 51-like C-terminal domain-containing protein</fullName>
    </recommendedName>
</protein>
<evidence type="ECO:0000313" key="2">
    <source>
        <dbReference type="EMBL" id="CAK7893852.1"/>
    </source>
</evidence>
<evidence type="ECO:0000259" key="1">
    <source>
        <dbReference type="Pfam" id="PF20179"/>
    </source>
</evidence>
<dbReference type="AlphaFoldDB" id="A0AAV1T1Q2"/>
<reference evidence="2" key="1">
    <citation type="submission" date="2024-01" db="EMBL/GenBank/DDBJ databases">
        <authorList>
            <person name="Webb A."/>
        </authorList>
    </citation>
    <scope>NUCLEOTIDE SEQUENCE</scope>
    <source>
        <strain evidence="2">Pm1</strain>
    </source>
</reference>
<dbReference type="Proteomes" id="UP001162060">
    <property type="component" value="Unassembled WGS sequence"/>
</dbReference>
<sequence length="326" mass="37901">MFQRLLRRHRPLLRSFSTRQQRISGGRQLLVEAMREDAAYVATAGASRLFSEVLQPSRRQQDSTKWQQAQELMSWTDFFALFDPEKPWRDDPRALRLLSSAYSYVLTLGKCLPEIIIIDDGTADCREKRVEIHVIGARAEAMMPRYLWDELIFFDPGRVFNIKLVGDHVPVMSARKKKLIENERKNERVQLEMVNGLYHELESGLLGTPDAFVLYNPGIGHPQLRQRWKPTLEIVLTSCKPVLITSFSLEDQQRDIAALHELVATSPVLKQHEVQYRCRAKENPFRSLKHQIDPANVGAPIQTNNRVMVVQLVHTSKENRRYYKRW</sequence>